<dbReference type="InterPro" id="IPR027417">
    <property type="entry name" value="P-loop_NTPase"/>
</dbReference>
<evidence type="ECO:0000313" key="3">
    <source>
        <dbReference type="Proteomes" id="UP000676336"/>
    </source>
</evidence>
<dbReference type="PANTHER" id="PTHR23408">
    <property type="entry name" value="METHYLMALONYL-COA MUTASE"/>
    <property type="match status" value="1"/>
</dbReference>
<dbReference type="Gene3D" id="1.10.287.130">
    <property type="match status" value="1"/>
</dbReference>
<evidence type="ECO:0000313" key="2">
    <source>
        <dbReference type="EMBL" id="CAF4078307.1"/>
    </source>
</evidence>
<comment type="similarity">
    <text evidence="1">Belongs to the SIMIBI class G3E GTPase family. ArgK/MeaB subfamily.</text>
</comment>
<dbReference type="NCBIfam" id="TIGR00750">
    <property type="entry name" value="lao"/>
    <property type="match status" value="1"/>
</dbReference>
<dbReference type="Pfam" id="PF03308">
    <property type="entry name" value="MeaB"/>
    <property type="match status" value="1"/>
</dbReference>
<sequence length="531" mass="60211">MDSVAPQLPPDTQPLAHQVAGHFYGRSKTKFGLLQRCSTGDVLKPLLNPPRGPREHQFYLNMFSDEISNELRALRPFLPKLLGTYQFDSMTYLVLENIVRSYEYPCVIDIKLGRVTYDCEATPEKIERQIGKFQPATEIGFQLLGWKTYRPLDNMYIYHDKRCARSLTKEELLYGLAHFFGAPENNHRPFVRAVLERLVALERTMSKQFEFVFIASSILIVYDSVHRENSDDVKVDVRLVDFAHVFPSHSNSQPDENLLFGLRKSTFIDIFGRYLLKQGHKLAVLTVDPSSSTTGGSILGDKTRMLELSREPNAYIRTSPTSGTLGGVTRTTNDAIVLCEAAGYDVILVETVGVGQSEFAVVDMVDMFCVLIPPGSGDELQGMKKGIMEVVDLVIITKADGDLLPEVRRLQSDWSSALRLMRRRSQHWSPKVLAVSSRKSTGIDKAYEQMFAFEKAMVDSDEFMKIRSNQLQKWMWNNVKDRILDQFLADEEIQRLIQSYEQRVVRGLITPFVAADAILNIFSKAKADKSA</sequence>
<dbReference type="EMBL" id="CAJOBI010007138">
    <property type="protein sequence ID" value="CAF4078307.1"/>
    <property type="molecule type" value="Genomic_DNA"/>
</dbReference>
<dbReference type="CDD" id="cd03114">
    <property type="entry name" value="MMAA-like"/>
    <property type="match status" value="1"/>
</dbReference>
<dbReference type="PANTHER" id="PTHR23408:SF3">
    <property type="entry name" value="METHYLMALONIC ACIDURIA TYPE A PROTEIN, MITOCHONDRIAL"/>
    <property type="match status" value="1"/>
</dbReference>
<gene>
    <name evidence="2" type="ORF">SMN809_LOCUS16155</name>
</gene>
<organism evidence="2 3">
    <name type="scientific">Rotaria magnacalcarata</name>
    <dbReference type="NCBI Taxonomy" id="392030"/>
    <lineage>
        <taxon>Eukaryota</taxon>
        <taxon>Metazoa</taxon>
        <taxon>Spiralia</taxon>
        <taxon>Gnathifera</taxon>
        <taxon>Rotifera</taxon>
        <taxon>Eurotatoria</taxon>
        <taxon>Bdelloidea</taxon>
        <taxon>Philodinida</taxon>
        <taxon>Philodinidae</taxon>
        <taxon>Rotaria</taxon>
    </lineage>
</organism>
<dbReference type="GO" id="GO:0032958">
    <property type="term" value="P:inositol phosphate biosynthetic process"/>
    <property type="evidence" value="ECO:0007669"/>
    <property type="project" value="InterPro"/>
</dbReference>
<evidence type="ECO:0000256" key="1">
    <source>
        <dbReference type="ARBA" id="ARBA00009625"/>
    </source>
</evidence>
<dbReference type="NCBIfam" id="NF006958">
    <property type="entry name" value="PRK09435.1"/>
    <property type="match status" value="1"/>
</dbReference>
<reference evidence="2" key="1">
    <citation type="submission" date="2021-02" db="EMBL/GenBank/DDBJ databases">
        <authorList>
            <person name="Nowell W R."/>
        </authorList>
    </citation>
    <scope>NUCLEOTIDE SEQUENCE</scope>
</reference>
<dbReference type="AlphaFoldDB" id="A0A8S2PYC3"/>
<dbReference type="SUPFAM" id="SSF56104">
    <property type="entry name" value="SAICAR synthase-like"/>
    <property type="match status" value="1"/>
</dbReference>
<evidence type="ECO:0008006" key="4">
    <source>
        <dbReference type="Google" id="ProtNLM"/>
    </source>
</evidence>
<dbReference type="GO" id="GO:0005525">
    <property type="term" value="F:GTP binding"/>
    <property type="evidence" value="ECO:0007669"/>
    <property type="project" value="InterPro"/>
</dbReference>
<accession>A0A8S2PYC3</accession>
<proteinExistence type="inferred from homology"/>
<name>A0A8S2PYC3_9BILA</name>
<dbReference type="GO" id="GO:0005737">
    <property type="term" value="C:cytoplasm"/>
    <property type="evidence" value="ECO:0007669"/>
    <property type="project" value="TreeGrafter"/>
</dbReference>
<dbReference type="SUPFAM" id="SSF52540">
    <property type="entry name" value="P-loop containing nucleoside triphosphate hydrolases"/>
    <property type="match status" value="1"/>
</dbReference>
<comment type="caution">
    <text evidence="2">The sequence shown here is derived from an EMBL/GenBank/DDBJ whole genome shotgun (WGS) entry which is preliminary data.</text>
</comment>
<dbReference type="Gene3D" id="3.40.50.300">
    <property type="entry name" value="P-loop containing nucleotide triphosphate hydrolases"/>
    <property type="match status" value="1"/>
</dbReference>
<protein>
    <recommendedName>
        <fullName evidence="4">Kinase</fullName>
    </recommendedName>
</protein>
<dbReference type="Proteomes" id="UP000676336">
    <property type="component" value="Unassembled WGS sequence"/>
</dbReference>
<dbReference type="GO" id="GO:0016301">
    <property type="term" value="F:kinase activity"/>
    <property type="evidence" value="ECO:0007669"/>
    <property type="project" value="InterPro"/>
</dbReference>
<dbReference type="InterPro" id="IPR005129">
    <property type="entry name" value="GTPase_ArgK"/>
</dbReference>
<dbReference type="GO" id="GO:0003924">
    <property type="term" value="F:GTPase activity"/>
    <property type="evidence" value="ECO:0007669"/>
    <property type="project" value="InterPro"/>
</dbReference>